<keyword evidence="1" id="KW-0472">Membrane</keyword>
<dbReference type="Proteomes" id="UP000277007">
    <property type="component" value="Unassembled WGS sequence"/>
</dbReference>
<keyword evidence="3" id="KW-1185">Reference proteome</keyword>
<organism evidence="2 3">
    <name type="scientific">Azospirillum griseum</name>
    <dbReference type="NCBI Taxonomy" id="2496639"/>
    <lineage>
        <taxon>Bacteria</taxon>
        <taxon>Pseudomonadati</taxon>
        <taxon>Pseudomonadota</taxon>
        <taxon>Alphaproteobacteria</taxon>
        <taxon>Rhodospirillales</taxon>
        <taxon>Azospirillaceae</taxon>
        <taxon>Azospirillum</taxon>
    </lineage>
</organism>
<evidence type="ECO:0000256" key="1">
    <source>
        <dbReference type="SAM" id="Phobius"/>
    </source>
</evidence>
<evidence type="ECO:0000313" key="2">
    <source>
        <dbReference type="EMBL" id="RTR18585.1"/>
    </source>
</evidence>
<dbReference type="AlphaFoldDB" id="A0A3S0K388"/>
<gene>
    <name evidence="2" type="ORF">EJ903_15200</name>
</gene>
<feature type="transmembrane region" description="Helical" evidence="1">
    <location>
        <begin position="42"/>
        <end position="59"/>
    </location>
</feature>
<keyword evidence="1" id="KW-0812">Transmembrane</keyword>
<feature type="transmembrane region" description="Helical" evidence="1">
    <location>
        <begin position="71"/>
        <end position="91"/>
    </location>
</feature>
<feature type="transmembrane region" description="Helical" evidence="1">
    <location>
        <begin position="97"/>
        <end position="119"/>
    </location>
</feature>
<dbReference type="InterPro" id="IPR036927">
    <property type="entry name" value="Cyt_c_oxase-like_su1_sf"/>
</dbReference>
<dbReference type="OrthoDB" id="9808748at2"/>
<dbReference type="EMBL" id="RXMA01000014">
    <property type="protein sequence ID" value="RTR18585.1"/>
    <property type="molecule type" value="Genomic_DNA"/>
</dbReference>
<evidence type="ECO:0000313" key="3">
    <source>
        <dbReference type="Proteomes" id="UP000277007"/>
    </source>
</evidence>
<reference evidence="2 3" key="1">
    <citation type="submission" date="2018-12" db="EMBL/GenBank/DDBJ databases">
        <authorList>
            <person name="Yang Y."/>
        </authorList>
    </citation>
    <scope>NUCLEOTIDE SEQUENCE [LARGE SCALE GENOMIC DNA]</scope>
    <source>
        <strain evidence="2 3">L-25-5w-1</strain>
    </source>
</reference>
<sequence length="129" mass="14017">MRRDLPFLFLALIYLLCGEVMGMVMGSSGDFTLAPAHAHLNLLGWVSCALFGIVHRLFPAMERHRLAGPQFWMAAIFGALFPGGIAVSILWGDPRLAIAASIGWFVATLLFLIMLASVARSQRNAESNG</sequence>
<dbReference type="Gene3D" id="1.20.210.10">
    <property type="entry name" value="Cytochrome c oxidase-like, subunit I domain"/>
    <property type="match status" value="1"/>
</dbReference>
<dbReference type="SUPFAM" id="SSF81442">
    <property type="entry name" value="Cytochrome c oxidase subunit I-like"/>
    <property type="match status" value="1"/>
</dbReference>
<dbReference type="RefSeq" id="WP_126616915.1">
    <property type="nucleotide sequence ID" value="NZ_JBHUCY010000009.1"/>
</dbReference>
<comment type="caution">
    <text evidence="2">The sequence shown here is derived from an EMBL/GenBank/DDBJ whole genome shotgun (WGS) entry which is preliminary data.</text>
</comment>
<keyword evidence="1" id="KW-1133">Transmembrane helix</keyword>
<proteinExistence type="predicted"/>
<accession>A0A3S0K388</accession>
<protein>
    <recommendedName>
        <fullName evidence="4">Cytochrome-c oxidase</fullName>
    </recommendedName>
</protein>
<name>A0A3S0K388_9PROT</name>
<evidence type="ECO:0008006" key="4">
    <source>
        <dbReference type="Google" id="ProtNLM"/>
    </source>
</evidence>